<reference evidence="2 3" key="1">
    <citation type="journal article" date="2019" name="PLoS ONE">
        <title>Genomic analyses reveal an absence of contemporary introgressive admixture between fin whales and blue whales, despite known hybrids.</title>
        <authorList>
            <person name="Westbury M.V."/>
            <person name="Petersen B."/>
            <person name="Lorenzen E.D."/>
        </authorList>
    </citation>
    <scope>NUCLEOTIDE SEQUENCE [LARGE SCALE GENOMIC DNA]</scope>
    <source>
        <strain evidence="2">FinWhale-01</strain>
    </source>
</reference>
<dbReference type="InterPro" id="IPR050792">
    <property type="entry name" value="ADP-ribosylglycohydrolase"/>
</dbReference>
<dbReference type="OrthoDB" id="9685295at2759"/>
<feature type="region of interest" description="Disordered" evidence="1">
    <location>
        <begin position="279"/>
        <end position="457"/>
    </location>
</feature>
<comment type="caution">
    <text evidence="2">The sequence shown here is derived from an EMBL/GenBank/DDBJ whole genome shotgun (WGS) entry which is preliminary data.</text>
</comment>
<name>A0A6A1QA73_BALPH</name>
<protein>
    <submittedName>
        <fullName evidence="2">Uncharacterized protein</fullName>
    </submittedName>
</protein>
<dbReference type="PANTHER" id="PTHR16222:SF23">
    <property type="entry name" value="INACTIVE ADP-RIBOSYLTRANSFERASE ARH2"/>
    <property type="match status" value="1"/>
</dbReference>
<feature type="compositionally biased region" description="Basic and acidic residues" evidence="1">
    <location>
        <begin position="45"/>
        <end position="59"/>
    </location>
</feature>
<proteinExistence type="predicted"/>
<feature type="compositionally biased region" description="Low complexity" evidence="1">
    <location>
        <begin position="225"/>
        <end position="238"/>
    </location>
</feature>
<dbReference type="PANTHER" id="PTHR16222">
    <property type="entry name" value="ADP-RIBOSYLGLYCOHYDROLASE"/>
    <property type="match status" value="1"/>
</dbReference>
<evidence type="ECO:0000256" key="1">
    <source>
        <dbReference type="SAM" id="MobiDB-lite"/>
    </source>
</evidence>
<organism evidence="2 3">
    <name type="scientific">Balaenoptera physalus</name>
    <name type="common">Fin whale</name>
    <name type="synonym">Balaena physalus</name>
    <dbReference type="NCBI Taxonomy" id="9770"/>
    <lineage>
        <taxon>Eukaryota</taxon>
        <taxon>Metazoa</taxon>
        <taxon>Chordata</taxon>
        <taxon>Craniata</taxon>
        <taxon>Vertebrata</taxon>
        <taxon>Euteleostomi</taxon>
        <taxon>Mammalia</taxon>
        <taxon>Eutheria</taxon>
        <taxon>Laurasiatheria</taxon>
        <taxon>Artiodactyla</taxon>
        <taxon>Whippomorpha</taxon>
        <taxon>Cetacea</taxon>
        <taxon>Mysticeti</taxon>
        <taxon>Balaenopteridae</taxon>
        <taxon>Balaenoptera</taxon>
    </lineage>
</organism>
<dbReference type="AlphaFoldDB" id="A0A6A1QA73"/>
<sequence length="457" mass="47391">PKSGRICSNKTPIDVQALKKKVSRVTCDPAARAILSNLLVYITDREDGPREPPPARRAEGGVSKTSRAPEPQDAQRRPTRFQLLKAKFMGTGREPCLKRTREVGRLIFKDRQGPGRSLVTATVHKLLEKAREGAGRPAWGREPLGREKPRGLPAGRSSVKSILKPSAPRATAPRDGPETVVSGAGPECVPRAAHSPASPRGEVLPGCEPVMSPPGPDSPGGTGAAQGARGARLGPRPGLVGGGPGAAPEITLTVCSSEDETEGMTADSEPEPLFAVQENCPEERAPGQIPPLRASGPEDQGWRLLGGEGRAACHGPDVPEAVPTTKPQKSSPGGKETRHSPGTSHRLPKHQDMWGEDASQLSSKIPLLPGREERPAGDAGTSSHRSAAPENRWGGLAGCAPGGRQALAPRVSRRSGNLGRCVAEPSGGQPKAPDSSPGCPGATGEPGGGDPAPHAGH</sequence>
<accession>A0A6A1QA73</accession>
<keyword evidence="3" id="KW-1185">Reference proteome</keyword>
<feature type="region of interest" description="Disordered" evidence="1">
    <location>
        <begin position="45"/>
        <end position="78"/>
    </location>
</feature>
<feature type="region of interest" description="Disordered" evidence="1">
    <location>
        <begin position="133"/>
        <end position="250"/>
    </location>
</feature>
<evidence type="ECO:0000313" key="2">
    <source>
        <dbReference type="EMBL" id="KAB0403186.1"/>
    </source>
</evidence>
<evidence type="ECO:0000313" key="3">
    <source>
        <dbReference type="Proteomes" id="UP000437017"/>
    </source>
</evidence>
<feature type="non-terminal residue" evidence="2">
    <location>
        <position position="1"/>
    </location>
</feature>
<gene>
    <name evidence="2" type="ORF">E2I00_015006</name>
</gene>
<dbReference type="Proteomes" id="UP000437017">
    <property type="component" value="Unassembled WGS sequence"/>
</dbReference>
<dbReference type="EMBL" id="SGJD01000848">
    <property type="protein sequence ID" value="KAB0403186.1"/>
    <property type="molecule type" value="Genomic_DNA"/>
</dbReference>